<comment type="caution">
    <text evidence="1">The sequence shown here is derived from an EMBL/GenBank/DDBJ whole genome shotgun (WGS) entry which is preliminary data.</text>
</comment>
<dbReference type="InterPro" id="IPR015422">
    <property type="entry name" value="PyrdxlP-dep_Trfase_small"/>
</dbReference>
<dbReference type="EMBL" id="JASNGB010000043">
    <property type="protein sequence ID" value="MDL2343864.1"/>
    <property type="molecule type" value="Genomic_DNA"/>
</dbReference>
<dbReference type="Proteomes" id="UP001302059">
    <property type="component" value="Unassembled WGS sequence"/>
</dbReference>
<keyword evidence="1" id="KW-0032">Aminotransferase</keyword>
<dbReference type="InterPro" id="IPR015424">
    <property type="entry name" value="PyrdxlP-dep_Trfase"/>
</dbReference>
<proteinExistence type="predicted"/>
<sequence>DDAAVRAALRARGVSVAGGMGPTAGAIWRLGLMGEGARPDLYHRFLTELGAVLGVWGPAERFAEALGVGA</sequence>
<dbReference type="GO" id="GO:0008483">
    <property type="term" value="F:transaminase activity"/>
    <property type="evidence" value="ECO:0007669"/>
    <property type="project" value="UniProtKB-KW"/>
</dbReference>
<dbReference type="SUPFAM" id="SSF53383">
    <property type="entry name" value="PLP-dependent transferases"/>
    <property type="match status" value="1"/>
</dbReference>
<gene>
    <name evidence="1" type="ORF">QOL99_06845</name>
</gene>
<feature type="non-terminal residue" evidence="1">
    <location>
        <position position="1"/>
    </location>
</feature>
<reference evidence="1 2" key="1">
    <citation type="submission" date="2023-05" db="EMBL/GenBank/DDBJ databases">
        <authorList>
            <person name="Gao F."/>
        </authorList>
    </citation>
    <scope>NUCLEOTIDE SEQUENCE [LARGE SCALE GENOMIC DNA]</scope>
    <source>
        <strain evidence="1 2">MIMF12</strain>
    </source>
</reference>
<dbReference type="Gene3D" id="3.90.1150.10">
    <property type="entry name" value="Aspartate Aminotransferase, domain 1"/>
    <property type="match status" value="1"/>
</dbReference>
<evidence type="ECO:0000313" key="1">
    <source>
        <dbReference type="EMBL" id="MDL2343864.1"/>
    </source>
</evidence>
<protein>
    <submittedName>
        <fullName evidence="1">Aminotransferase class V</fullName>
    </submittedName>
</protein>
<accession>A0ABT7JJM9</accession>
<organism evidence="1 2">
    <name type="scientific">Deinococcus rhizophilus</name>
    <dbReference type="NCBI Taxonomy" id="3049544"/>
    <lineage>
        <taxon>Bacteria</taxon>
        <taxon>Thermotogati</taxon>
        <taxon>Deinococcota</taxon>
        <taxon>Deinococci</taxon>
        <taxon>Deinococcales</taxon>
        <taxon>Deinococcaceae</taxon>
        <taxon>Deinococcus</taxon>
    </lineage>
</organism>
<name>A0ABT7JJM9_9DEIO</name>
<keyword evidence="1" id="KW-0808">Transferase</keyword>
<evidence type="ECO:0000313" key="2">
    <source>
        <dbReference type="Proteomes" id="UP001302059"/>
    </source>
</evidence>
<keyword evidence="2" id="KW-1185">Reference proteome</keyword>